<dbReference type="CDD" id="cd07177">
    <property type="entry name" value="terB_like"/>
    <property type="match status" value="1"/>
</dbReference>
<gene>
    <name evidence="1" type="ORF">RT717_25605</name>
</gene>
<dbReference type="InterPro" id="IPR029024">
    <property type="entry name" value="TerB-like"/>
</dbReference>
<evidence type="ECO:0008006" key="3">
    <source>
        <dbReference type="Google" id="ProtNLM"/>
    </source>
</evidence>
<sequence>MENIRTQLSLLITLANSDGEFHERERQVIERVARSGDISQEELELLIKQPDPIEGLDKMPYDDRFDYLYNVILLMKADSVIQDSELLFCQKIANSLGFQLAAFMELYPHVHINMKSPEELRMMRKKLQDYHVD</sequence>
<dbReference type="Proteomes" id="UP001302349">
    <property type="component" value="Chromosome"/>
</dbReference>
<evidence type="ECO:0000313" key="1">
    <source>
        <dbReference type="EMBL" id="WOK06455.1"/>
    </source>
</evidence>
<accession>A0ABZ0IQ14</accession>
<reference evidence="1 2" key="1">
    <citation type="journal article" date="2023" name="Microbiol. Resour. Announc.">
        <title>Complete Genome Sequence of Imperialibacter roseus strain P4T.</title>
        <authorList>
            <person name="Tizabi D.R."/>
            <person name="Bachvaroff T."/>
            <person name="Hill R.T."/>
        </authorList>
    </citation>
    <scope>NUCLEOTIDE SEQUENCE [LARGE SCALE GENOMIC DNA]</scope>
    <source>
        <strain evidence="1 2">P4T</strain>
    </source>
</reference>
<keyword evidence="2" id="KW-1185">Reference proteome</keyword>
<dbReference type="Gene3D" id="1.10.3680.10">
    <property type="entry name" value="TerB-like"/>
    <property type="match status" value="1"/>
</dbReference>
<evidence type="ECO:0000313" key="2">
    <source>
        <dbReference type="Proteomes" id="UP001302349"/>
    </source>
</evidence>
<dbReference type="EMBL" id="CP136051">
    <property type="protein sequence ID" value="WOK06455.1"/>
    <property type="molecule type" value="Genomic_DNA"/>
</dbReference>
<dbReference type="RefSeq" id="WP_317489178.1">
    <property type="nucleotide sequence ID" value="NZ_CP136051.1"/>
</dbReference>
<dbReference type="SUPFAM" id="SSF158682">
    <property type="entry name" value="TerB-like"/>
    <property type="match status" value="1"/>
</dbReference>
<organism evidence="1 2">
    <name type="scientific">Imperialibacter roseus</name>
    <dbReference type="NCBI Taxonomy" id="1324217"/>
    <lineage>
        <taxon>Bacteria</taxon>
        <taxon>Pseudomonadati</taxon>
        <taxon>Bacteroidota</taxon>
        <taxon>Cytophagia</taxon>
        <taxon>Cytophagales</taxon>
        <taxon>Flammeovirgaceae</taxon>
        <taxon>Imperialibacter</taxon>
    </lineage>
</organism>
<name>A0ABZ0IQ14_9BACT</name>
<protein>
    <recommendedName>
        <fullName evidence="3">TerB family tellurite resistance protein</fullName>
    </recommendedName>
</protein>
<proteinExistence type="predicted"/>